<evidence type="ECO:0000256" key="1">
    <source>
        <dbReference type="SAM" id="MobiDB-lite"/>
    </source>
</evidence>
<proteinExistence type="predicted"/>
<feature type="region of interest" description="Disordered" evidence="1">
    <location>
        <begin position="1"/>
        <end position="73"/>
    </location>
</feature>
<dbReference type="AlphaFoldDB" id="A0A5B7GGB4"/>
<gene>
    <name evidence="2" type="ORF">E2C01_050375</name>
</gene>
<protein>
    <submittedName>
        <fullName evidence="2">Uncharacterized protein</fullName>
    </submittedName>
</protein>
<reference evidence="2 3" key="1">
    <citation type="submission" date="2019-05" db="EMBL/GenBank/DDBJ databases">
        <title>Another draft genome of Portunus trituberculatus and its Hox gene families provides insights of decapod evolution.</title>
        <authorList>
            <person name="Jeong J.-H."/>
            <person name="Song I."/>
            <person name="Kim S."/>
            <person name="Choi T."/>
            <person name="Kim D."/>
            <person name="Ryu S."/>
            <person name="Kim W."/>
        </authorList>
    </citation>
    <scope>NUCLEOTIDE SEQUENCE [LARGE SCALE GENOMIC DNA]</scope>
    <source>
        <tissue evidence="2">Muscle</tissue>
    </source>
</reference>
<dbReference type="EMBL" id="VSRR010013921">
    <property type="protein sequence ID" value="MPC56413.1"/>
    <property type="molecule type" value="Genomic_DNA"/>
</dbReference>
<evidence type="ECO:0000313" key="3">
    <source>
        <dbReference type="Proteomes" id="UP000324222"/>
    </source>
</evidence>
<evidence type="ECO:0000313" key="2">
    <source>
        <dbReference type="EMBL" id="MPC56413.1"/>
    </source>
</evidence>
<comment type="caution">
    <text evidence="2">The sequence shown here is derived from an EMBL/GenBank/DDBJ whole genome shotgun (WGS) entry which is preliminary data.</text>
</comment>
<dbReference type="Proteomes" id="UP000324222">
    <property type="component" value="Unassembled WGS sequence"/>
</dbReference>
<sequence>MENSTTPTTYPLVLDSPTQQPWASHHPSTRQPATGGYFLSQSPSATKPMPRVRKPNLHSDRGQDSNPSDPRARMVKLYHGGP</sequence>
<organism evidence="2 3">
    <name type="scientific">Portunus trituberculatus</name>
    <name type="common">Swimming crab</name>
    <name type="synonym">Neptunus trituberculatus</name>
    <dbReference type="NCBI Taxonomy" id="210409"/>
    <lineage>
        <taxon>Eukaryota</taxon>
        <taxon>Metazoa</taxon>
        <taxon>Ecdysozoa</taxon>
        <taxon>Arthropoda</taxon>
        <taxon>Crustacea</taxon>
        <taxon>Multicrustacea</taxon>
        <taxon>Malacostraca</taxon>
        <taxon>Eumalacostraca</taxon>
        <taxon>Eucarida</taxon>
        <taxon>Decapoda</taxon>
        <taxon>Pleocyemata</taxon>
        <taxon>Brachyura</taxon>
        <taxon>Eubrachyura</taxon>
        <taxon>Portunoidea</taxon>
        <taxon>Portunidae</taxon>
        <taxon>Portuninae</taxon>
        <taxon>Portunus</taxon>
    </lineage>
</organism>
<accession>A0A5B7GGB4</accession>
<name>A0A5B7GGB4_PORTR</name>
<keyword evidence="3" id="KW-1185">Reference proteome</keyword>